<dbReference type="OrthoDB" id="9803078at2"/>
<name>A0A2P6ML10_ALKUR</name>
<evidence type="ECO:0000313" key="4">
    <source>
        <dbReference type="Proteomes" id="UP000243650"/>
    </source>
</evidence>
<comment type="similarity">
    <text evidence="1">Belongs to the UPF0237 family.</text>
</comment>
<feature type="domain" description="ACT" evidence="2">
    <location>
        <begin position="7"/>
        <end position="80"/>
    </location>
</feature>
<evidence type="ECO:0000256" key="1">
    <source>
        <dbReference type="HAMAP-Rule" id="MF_01054"/>
    </source>
</evidence>
<protein>
    <recommendedName>
        <fullName evidence="1">UPF0237 protein C6I21_03200</fullName>
    </recommendedName>
</protein>
<dbReference type="CDD" id="cd04872">
    <property type="entry name" value="ACT_1ZPV"/>
    <property type="match status" value="1"/>
</dbReference>
<gene>
    <name evidence="3" type="ORF">C6I21_03200</name>
</gene>
<dbReference type="InterPro" id="IPR050990">
    <property type="entry name" value="UPF0237/GcvR_regulator"/>
</dbReference>
<dbReference type="EMBL" id="PVNS01000002">
    <property type="protein sequence ID" value="PRO66943.1"/>
    <property type="molecule type" value="Genomic_DNA"/>
</dbReference>
<organism evidence="3 4">
    <name type="scientific">Alkalicoccus urumqiensis</name>
    <name type="common">Bacillus urumqiensis</name>
    <dbReference type="NCBI Taxonomy" id="1548213"/>
    <lineage>
        <taxon>Bacteria</taxon>
        <taxon>Bacillati</taxon>
        <taxon>Bacillota</taxon>
        <taxon>Bacilli</taxon>
        <taxon>Bacillales</taxon>
        <taxon>Bacillaceae</taxon>
        <taxon>Alkalicoccus</taxon>
    </lineage>
</organism>
<dbReference type="Gene3D" id="3.30.70.260">
    <property type="match status" value="1"/>
</dbReference>
<evidence type="ECO:0000313" key="3">
    <source>
        <dbReference type="EMBL" id="PRO66943.1"/>
    </source>
</evidence>
<dbReference type="InterPro" id="IPR022986">
    <property type="entry name" value="UPF0237_ACT"/>
</dbReference>
<dbReference type="PROSITE" id="PS51671">
    <property type="entry name" value="ACT"/>
    <property type="match status" value="1"/>
</dbReference>
<dbReference type="PANTHER" id="PTHR34875">
    <property type="entry name" value="UPF0237 PROTEIN MJ1558"/>
    <property type="match status" value="1"/>
</dbReference>
<dbReference type="SUPFAM" id="SSF55021">
    <property type="entry name" value="ACT-like"/>
    <property type="match status" value="1"/>
</dbReference>
<dbReference type="Proteomes" id="UP000243650">
    <property type="component" value="Unassembled WGS sequence"/>
</dbReference>
<keyword evidence="4" id="KW-1185">Reference proteome</keyword>
<dbReference type="PANTHER" id="PTHR34875:SF6">
    <property type="entry name" value="UPF0237 PROTEIN MJ1558"/>
    <property type="match status" value="1"/>
</dbReference>
<dbReference type="InterPro" id="IPR002912">
    <property type="entry name" value="ACT_dom"/>
</dbReference>
<dbReference type="HAMAP" id="MF_01054">
    <property type="entry name" value="UPF0237"/>
    <property type="match status" value="1"/>
</dbReference>
<accession>A0A2P6ML10</accession>
<dbReference type="AlphaFoldDB" id="A0A2P6ML10"/>
<dbReference type="Pfam" id="PF13740">
    <property type="entry name" value="ACT_6"/>
    <property type="match status" value="1"/>
</dbReference>
<comment type="caution">
    <text evidence="3">The sequence shown here is derived from an EMBL/GenBank/DDBJ whole genome shotgun (WGS) entry which is preliminary data.</text>
</comment>
<dbReference type="RefSeq" id="WP_105957979.1">
    <property type="nucleotide sequence ID" value="NZ_PVNS01000002.1"/>
</dbReference>
<dbReference type="InterPro" id="IPR045865">
    <property type="entry name" value="ACT-like_dom_sf"/>
</dbReference>
<dbReference type="NCBIfam" id="NF001220">
    <property type="entry name" value="PRK00194.1"/>
    <property type="match status" value="1"/>
</dbReference>
<reference evidence="3 4" key="1">
    <citation type="submission" date="2018-03" db="EMBL/GenBank/DDBJ databases">
        <title>Bacillus urumqiensis sp. nov., a moderately haloalkaliphilic bacterium isolated from a salt lake.</title>
        <authorList>
            <person name="Zhao B."/>
            <person name="Liao Z."/>
        </authorList>
    </citation>
    <scope>NUCLEOTIDE SEQUENCE [LARGE SCALE GENOMIC DNA]</scope>
    <source>
        <strain evidence="3 4">BZ-SZ-XJ18</strain>
    </source>
</reference>
<proteinExistence type="inferred from homology"/>
<evidence type="ECO:0000259" key="2">
    <source>
        <dbReference type="PROSITE" id="PS51671"/>
    </source>
</evidence>
<sequence>MSRNRAVVSVVGKDKVGIISSVTTSLADQNVNILDISQTILQDFFTMMMLIELPEDRPQEDIEKALQQTAETIGVKIDIQREELFQSMHRI</sequence>